<keyword evidence="3" id="KW-1185">Reference proteome</keyword>
<feature type="region of interest" description="Disordered" evidence="1">
    <location>
        <begin position="312"/>
        <end position="355"/>
    </location>
</feature>
<reference evidence="2 3" key="1">
    <citation type="submission" date="2023-05" db="EMBL/GenBank/DDBJ databases">
        <title>A 100% complete, gapless, phased diploid assembly of the Scenedesmus obliquus UTEX 3031 genome.</title>
        <authorList>
            <person name="Biondi T.C."/>
            <person name="Hanschen E.R."/>
            <person name="Kwon T."/>
            <person name="Eng W."/>
            <person name="Kruse C.P.S."/>
            <person name="Koehler S.I."/>
            <person name="Kunde Y."/>
            <person name="Gleasner C.D."/>
            <person name="You Mak K.T."/>
            <person name="Polle J."/>
            <person name="Hovde B.T."/>
            <person name="Starkenburg S.R."/>
        </authorList>
    </citation>
    <scope>NUCLEOTIDE SEQUENCE [LARGE SCALE GENOMIC DNA]</scope>
    <source>
        <strain evidence="2 3">DOE0152z</strain>
    </source>
</reference>
<dbReference type="Proteomes" id="UP001244341">
    <property type="component" value="Chromosome 11b"/>
</dbReference>
<proteinExistence type="predicted"/>
<evidence type="ECO:0000313" key="3">
    <source>
        <dbReference type="Proteomes" id="UP001244341"/>
    </source>
</evidence>
<protein>
    <submittedName>
        <fullName evidence="2">Uncharacterized protein</fullName>
    </submittedName>
</protein>
<name>A0ABY8UER4_TETOB</name>
<gene>
    <name evidence="2" type="ORF">OEZ85_005586</name>
</gene>
<evidence type="ECO:0000313" key="2">
    <source>
        <dbReference type="EMBL" id="WIA19655.1"/>
    </source>
</evidence>
<accession>A0ABY8UER4</accession>
<sequence length="387" mass="39658">MICYTDTAEFFSQAIAIPNVDSYGESLSCFSYACTAEGTSNGRCQTPLSHGWELTSACKARSDNPAFTDVQCCGGNGCNAPTDTKLWNYVGPADNTAHLSCYFNGLTGLNPNEAYSVVYGPWSGAADTPREAACLRYQQKNSRTGAPLDAWTYSAIDLAACDLKTGKPIGTTYNSVAVESTVMCCAEPDCNAPTPKLDTLTKSGPTITQALLQQDPSFDVSTIKRVYKGIPAEDSEVVPLPRVIRTSTNGNTGVAGIADANEAANSMLEYQLLQSGVMPMGAEGYAGSYGGYGADSSVGMYGSQVIVNASPAPATSAGDNNEAGTLEDGQYPTPSSLGTSSSSAGTASPAATAASSTKTSGAGAGAVQASFTVVALLAATAAALAMY</sequence>
<feature type="compositionally biased region" description="Low complexity" evidence="1">
    <location>
        <begin position="332"/>
        <end position="355"/>
    </location>
</feature>
<dbReference type="EMBL" id="CP126218">
    <property type="protein sequence ID" value="WIA19655.1"/>
    <property type="molecule type" value="Genomic_DNA"/>
</dbReference>
<evidence type="ECO:0000256" key="1">
    <source>
        <dbReference type="SAM" id="MobiDB-lite"/>
    </source>
</evidence>
<organism evidence="2 3">
    <name type="scientific">Tetradesmus obliquus</name>
    <name type="common">Green alga</name>
    <name type="synonym">Acutodesmus obliquus</name>
    <dbReference type="NCBI Taxonomy" id="3088"/>
    <lineage>
        <taxon>Eukaryota</taxon>
        <taxon>Viridiplantae</taxon>
        <taxon>Chlorophyta</taxon>
        <taxon>core chlorophytes</taxon>
        <taxon>Chlorophyceae</taxon>
        <taxon>CS clade</taxon>
        <taxon>Sphaeropleales</taxon>
        <taxon>Scenedesmaceae</taxon>
        <taxon>Tetradesmus</taxon>
    </lineage>
</organism>